<dbReference type="AlphaFoldDB" id="A0A1H2WR43"/>
<protein>
    <submittedName>
        <fullName evidence="2">Uncharacterized protein</fullName>
    </submittedName>
</protein>
<evidence type="ECO:0000313" key="3">
    <source>
        <dbReference type="Proteomes" id="UP000198828"/>
    </source>
</evidence>
<gene>
    <name evidence="2" type="ORF">SAMN05660923_01322</name>
</gene>
<proteinExistence type="predicted"/>
<accession>A0A1H2WR43</accession>
<evidence type="ECO:0000256" key="1">
    <source>
        <dbReference type="SAM" id="Phobius"/>
    </source>
</evidence>
<keyword evidence="1" id="KW-0472">Membrane</keyword>
<dbReference type="EMBL" id="FNNG01000004">
    <property type="protein sequence ID" value="SDW83100.1"/>
    <property type="molecule type" value="Genomic_DNA"/>
</dbReference>
<keyword evidence="3" id="KW-1185">Reference proteome</keyword>
<evidence type="ECO:0000313" key="2">
    <source>
        <dbReference type="EMBL" id="SDW83100.1"/>
    </source>
</evidence>
<feature type="transmembrane region" description="Helical" evidence="1">
    <location>
        <begin position="6"/>
        <end position="34"/>
    </location>
</feature>
<organism evidence="2 3">
    <name type="scientific">Tepidimicrobium xylanilyticum</name>
    <dbReference type="NCBI Taxonomy" id="1123352"/>
    <lineage>
        <taxon>Bacteria</taxon>
        <taxon>Bacillati</taxon>
        <taxon>Bacillota</taxon>
        <taxon>Tissierellia</taxon>
        <taxon>Tissierellales</taxon>
        <taxon>Tepidimicrobiaceae</taxon>
        <taxon>Tepidimicrobium</taxon>
    </lineage>
</organism>
<dbReference type="Proteomes" id="UP000198828">
    <property type="component" value="Unassembled WGS sequence"/>
</dbReference>
<name>A0A1H2WR43_9FIRM</name>
<reference evidence="2 3" key="1">
    <citation type="submission" date="2016-10" db="EMBL/GenBank/DDBJ databases">
        <authorList>
            <person name="de Groot N.N."/>
        </authorList>
    </citation>
    <scope>NUCLEOTIDE SEQUENCE [LARGE SCALE GENOMIC DNA]</scope>
    <source>
        <strain evidence="2 3">DSM 23310</strain>
    </source>
</reference>
<keyword evidence="1" id="KW-1133">Transmembrane helix</keyword>
<keyword evidence="1" id="KW-0812">Transmembrane</keyword>
<sequence length="40" mass="4853">MVVNHIVYYINVFFSFYMFIYAIVFFFTTILASLNLDDFL</sequence>